<organism evidence="2 3">
    <name type="scientific">Brassica napus</name>
    <name type="common">Rape</name>
    <dbReference type="NCBI Taxonomy" id="3708"/>
    <lineage>
        <taxon>Eukaryota</taxon>
        <taxon>Viridiplantae</taxon>
        <taxon>Streptophyta</taxon>
        <taxon>Embryophyta</taxon>
        <taxon>Tracheophyta</taxon>
        <taxon>Spermatophyta</taxon>
        <taxon>Magnoliopsida</taxon>
        <taxon>eudicotyledons</taxon>
        <taxon>Gunneridae</taxon>
        <taxon>Pentapetalae</taxon>
        <taxon>rosids</taxon>
        <taxon>malvids</taxon>
        <taxon>Brassicales</taxon>
        <taxon>Brassicaceae</taxon>
        <taxon>Brassiceae</taxon>
        <taxon>Brassica</taxon>
    </lineage>
</organism>
<dbReference type="EMBL" id="LK032258">
    <property type="protein sequence ID" value="CDY30706.1"/>
    <property type="molecule type" value="Genomic_DNA"/>
</dbReference>
<feature type="region of interest" description="Disordered" evidence="1">
    <location>
        <begin position="1"/>
        <end position="23"/>
    </location>
</feature>
<gene>
    <name evidence="2" type="primary">BnaA02g33280D</name>
    <name evidence="2" type="ORF">GSBRNA2T00046043001</name>
</gene>
<reference evidence="2 3" key="1">
    <citation type="journal article" date="2014" name="Science">
        <title>Plant genetics. Early allopolyploid evolution in the post-Neolithic Brassica napus oilseed genome.</title>
        <authorList>
            <person name="Chalhoub B."/>
            <person name="Denoeud F."/>
            <person name="Liu S."/>
            <person name="Parkin I.A."/>
            <person name="Tang H."/>
            <person name="Wang X."/>
            <person name="Chiquet J."/>
            <person name="Belcram H."/>
            <person name="Tong C."/>
            <person name="Samans B."/>
            <person name="Correa M."/>
            <person name="Da Silva C."/>
            <person name="Just J."/>
            <person name="Falentin C."/>
            <person name="Koh C.S."/>
            <person name="Le Clainche I."/>
            <person name="Bernard M."/>
            <person name="Bento P."/>
            <person name="Noel B."/>
            <person name="Labadie K."/>
            <person name="Alberti A."/>
            <person name="Charles M."/>
            <person name="Arnaud D."/>
            <person name="Guo H."/>
            <person name="Daviaud C."/>
            <person name="Alamery S."/>
            <person name="Jabbari K."/>
            <person name="Zhao M."/>
            <person name="Edger P.P."/>
            <person name="Chelaifa H."/>
            <person name="Tack D."/>
            <person name="Lassalle G."/>
            <person name="Mestiri I."/>
            <person name="Schnel N."/>
            <person name="Le Paslier M.C."/>
            <person name="Fan G."/>
            <person name="Renault V."/>
            <person name="Bayer P.E."/>
            <person name="Golicz A.A."/>
            <person name="Manoli S."/>
            <person name="Lee T.H."/>
            <person name="Thi V.H."/>
            <person name="Chalabi S."/>
            <person name="Hu Q."/>
            <person name="Fan C."/>
            <person name="Tollenaere R."/>
            <person name="Lu Y."/>
            <person name="Battail C."/>
            <person name="Shen J."/>
            <person name="Sidebottom C.H."/>
            <person name="Wang X."/>
            <person name="Canaguier A."/>
            <person name="Chauveau A."/>
            <person name="Berard A."/>
            <person name="Deniot G."/>
            <person name="Guan M."/>
            <person name="Liu Z."/>
            <person name="Sun F."/>
            <person name="Lim Y.P."/>
            <person name="Lyons E."/>
            <person name="Town C.D."/>
            <person name="Bancroft I."/>
            <person name="Wang X."/>
            <person name="Meng J."/>
            <person name="Ma J."/>
            <person name="Pires J.C."/>
            <person name="King G.J."/>
            <person name="Brunel D."/>
            <person name="Delourme R."/>
            <person name="Renard M."/>
            <person name="Aury J.M."/>
            <person name="Adams K.L."/>
            <person name="Batley J."/>
            <person name="Snowdon R.J."/>
            <person name="Tost J."/>
            <person name="Edwards D."/>
            <person name="Zhou Y."/>
            <person name="Hua W."/>
            <person name="Sharpe A.G."/>
            <person name="Paterson A.H."/>
            <person name="Guan C."/>
            <person name="Wincker P."/>
        </authorList>
    </citation>
    <scope>NUCLEOTIDE SEQUENCE [LARGE SCALE GENOMIC DNA]</scope>
    <source>
        <strain evidence="3">cv. Darmor-bzh</strain>
    </source>
</reference>
<dbReference type="Gramene" id="CDY30706">
    <property type="protein sequence ID" value="CDY30706"/>
    <property type="gene ID" value="GSBRNA2T00046043001"/>
</dbReference>
<sequence length="23" mass="2499">MSEPSPVSDPYAHIGIPHLTPPR</sequence>
<evidence type="ECO:0000313" key="3">
    <source>
        <dbReference type="Proteomes" id="UP000028999"/>
    </source>
</evidence>
<evidence type="ECO:0000256" key="1">
    <source>
        <dbReference type="SAM" id="MobiDB-lite"/>
    </source>
</evidence>
<name>A0A078GYX5_BRANA</name>
<dbReference type="PaxDb" id="3708-A0A078GYX5"/>
<dbReference type="Proteomes" id="UP000028999">
    <property type="component" value="Unassembled WGS sequence"/>
</dbReference>
<accession>A0A078GYX5</accession>
<dbReference type="AlphaFoldDB" id="A0A078GYX5"/>
<keyword evidence="3" id="KW-1185">Reference proteome</keyword>
<protein>
    <submittedName>
        <fullName evidence="2">BnaA02g33280D protein</fullName>
    </submittedName>
</protein>
<proteinExistence type="predicted"/>
<evidence type="ECO:0000313" key="2">
    <source>
        <dbReference type="EMBL" id="CDY30706.1"/>
    </source>
</evidence>